<dbReference type="Pfam" id="PF06985">
    <property type="entry name" value="HET"/>
    <property type="match status" value="1"/>
</dbReference>
<dbReference type="EMBL" id="KI912116">
    <property type="protein sequence ID" value="ETS77422.1"/>
    <property type="molecule type" value="Genomic_DNA"/>
</dbReference>
<dbReference type="InterPro" id="IPR010730">
    <property type="entry name" value="HET"/>
</dbReference>
<evidence type="ECO:0000259" key="1">
    <source>
        <dbReference type="Pfam" id="PF06985"/>
    </source>
</evidence>
<evidence type="ECO:0000313" key="3">
    <source>
        <dbReference type="Proteomes" id="UP000030651"/>
    </source>
</evidence>
<reference evidence="3" key="1">
    <citation type="journal article" date="2015" name="BMC Genomics">
        <title>Genomic and transcriptomic analysis of the endophytic fungus Pestalotiopsis fici reveals its lifestyle and high potential for synthesis of natural products.</title>
        <authorList>
            <person name="Wang X."/>
            <person name="Zhang X."/>
            <person name="Liu L."/>
            <person name="Xiang M."/>
            <person name="Wang W."/>
            <person name="Sun X."/>
            <person name="Che Y."/>
            <person name="Guo L."/>
            <person name="Liu G."/>
            <person name="Guo L."/>
            <person name="Wang C."/>
            <person name="Yin W.B."/>
            <person name="Stadler M."/>
            <person name="Zhang X."/>
            <person name="Liu X."/>
        </authorList>
    </citation>
    <scope>NUCLEOTIDE SEQUENCE [LARGE SCALE GENOMIC DNA]</scope>
    <source>
        <strain evidence="3">W106-1 / CGMCC3.15140</strain>
    </source>
</reference>
<gene>
    <name evidence="2" type="ORF">PFICI_11296</name>
</gene>
<organism evidence="2 3">
    <name type="scientific">Pestalotiopsis fici (strain W106-1 / CGMCC3.15140)</name>
    <dbReference type="NCBI Taxonomy" id="1229662"/>
    <lineage>
        <taxon>Eukaryota</taxon>
        <taxon>Fungi</taxon>
        <taxon>Dikarya</taxon>
        <taxon>Ascomycota</taxon>
        <taxon>Pezizomycotina</taxon>
        <taxon>Sordariomycetes</taxon>
        <taxon>Xylariomycetidae</taxon>
        <taxon>Amphisphaeriales</taxon>
        <taxon>Sporocadaceae</taxon>
        <taxon>Pestalotiopsis</taxon>
    </lineage>
</organism>
<accession>W3WWC8</accession>
<dbReference type="Proteomes" id="UP000030651">
    <property type="component" value="Unassembled WGS sequence"/>
</dbReference>
<protein>
    <recommendedName>
        <fullName evidence="1">Heterokaryon incompatibility domain-containing protein</fullName>
    </recommendedName>
</protein>
<keyword evidence="3" id="KW-1185">Reference proteome</keyword>
<sequence>MDWHDTSCRKLDLFECDGLRSCMGCGSTDTKLSPAPSPITPIPALPPIRRDRKEVRLLRLPAGSFADEIRCHVVVGDLSFNTEYIALSYTWADDNGDDTKHGSILVDGRPFPVTKNCEFALRRARSEIHTIVIWVDAICIDQDNDEERGHQVKLMPQIYSRAQSVLIYVGESTKRNVCDIESLKAFDIRVTLEQLFSRRYFSRVWILQEIALAKTALLVSGNDSIPWARVVEAAGRVIELDERPPVLDLNRQVCLLPRQELRLLDLGRQSQATNPRDKVFALLGLLPNRCIGQVEADYTLTVEELYTKVALELASSYDWSDVLVRAGACQRTISALPSWAPDWSFNRLPDPIRWKSNEPNAAAQLRGPWARLGNKGRSLNVRVFRGKNSRMMSPDIGYHETLRWYAPLSCKSRSSTYLWIDKSDIIAKTTMGGLWSLNMDLPQSPIHVYFDQSCVMLDLVPDFDGTWTLWQASLEPQTHYCIPIEDALDLSTLNLTRSEQLKPATFLSPQILSPSFAEAPEEDMWMMRFYGPTDRRGLNLSSTFTGHASVIEANDRFWRYLVRKYLVREEWVKIY</sequence>
<dbReference type="KEGG" id="pfy:PFICI_11296"/>
<dbReference type="HOGENOM" id="CLU_474153_0_0_1"/>
<dbReference type="PANTHER" id="PTHR24148:SF73">
    <property type="entry name" value="HET DOMAIN PROTEIN (AFU_ORTHOLOGUE AFUA_8G01020)"/>
    <property type="match status" value="1"/>
</dbReference>
<proteinExistence type="predicted"/>
<dbReference type="STRING" id="1229662.W3WWC8"/>
<dbReference type="OrthoDB" id="2157530at2759"/>
<name>W3WWC8_PESFW</name>
<dbReference type="InterPro" id="IPR052895">
    <property type="entry name" value="HetReg/Transcr_Mod"/>
</dbReference>
<dbReference type="GeneID" id="19276309"/>
<dbReference type="PANTHER" id="PTHR24148">
    <property type="entry name" value="ANKYRIN REPEAT DOMAIN-CONTAINING PROTEIN 39 HOMOLOG-RELATED"/>
    <property type="match status" value="1"/>
</dbReference>
<feature type="domain" description="Heterokaryon incompatibility" evidence="1">
    <location>
        <begin position="84"/>
        <end position="209"/>
    </location>
</feature>
<dbReference type="eggNOG" id="ENOG502SPDV">
    <property type="taxonomic scope" value="Eukaryota"/>
</dbReference>
<dbReference type="RefSeq" id="XP_007838068.1">
    <property type="nucleotide sequence ID" value="XM_007839877.1"/>
</dbReference>
<evidence type="ECO:0000313" key="2">
    <source>
        <dbReference type="EMBL" id="ETS77422.1"/>
    </source>
</evidence>
<dbReference type="AlphaFoldDB" id="W3WWC8"/>
<dbReference type="InParanoid" id="W3WWC8"/>